<evidence type="ECO:0000256" key="1">
    <source>
        <dbReference type="ARBA" id="ARBA00000885"/>
    </source>
</evidence>
<gene>
    <name evidence="11" type="ORF">Pyn_00071</name>
</gene>
<dbReference type="Pfam" id="PF00632">
    <property type="entry name" value="HECT"/>
    <property type="match status" value="1"/>
</dbReference>
<reference evidence="11 12" key="1">
    <citation type="submission" date="2018-02" db="EMBL/GenBank/DDBJ databases">
        <title>Draft genome of wild Prunus yedoensis var. nudiflora.</title>
        <authorList>
            <person name="Baek S."/>
            <person name="Kim J.-H."/>
            <person name="Choi K."/>
            <person name="Kim G.-B."/>
            <person name="Cho A."/>
            <person name="Jang H."/>
            <person name="Shin C.-H."/>
            <person name="Yu H.-J."/>
            <person name="Mun J.-H."/>
        </authorList>
    </citation>
    <scope>NUCLEOTIDE SEQUENCE [LARGE SCALE GENOMIC DNA]</scope>
    <source>
        <strain evidence="12">cv. Jeju island</strain>
        <tissue evidence="11">Leaf</tissue>
    </source>
</reference>
<dbReference type="EMBL" id="PJQY01000647">
    <property type="protein sequence ID" value="PQQ09071.1"/>
    <property type="molecule type" value="Genomic_DNA"/>
</dbReference>
<evidence type="ECO:0000256" key="2">
    <source>
        <dbReference type="ARBA" id="ARBA00004906"/>
    </source>
</evidence>
<evidence type="ECO:0000256" key="8">
    <source>
        <dbReference type="PROSITE-ProRule" id="PRU00104"/>
    </source>
</evidence>
<name>A0A314YWB7_PRUYE</name>
<organism evidence="11 12">
    <name type="scientific">Prunus yedoensis var. nudiflora</name>
    <dbReference type="NCBI Taxonomy" id="2094558"/>
    <lineage>
        <taxon>Eukaryota</taxon>
        <taxon>Viridiplantae</taxon>
        <taxon>Streptophyta</taxon>
        <taxon>Embryophyta</taxon>
        <taxon>Tracheophyta</taxon>
        <taxon>Spermatophyta</taxon>
        <taxon>Magnoliopsida</taxon>
        <taxon>eudicotyledons</taxon>
        <taxon>Gunneridae</taxon>
        <taxon>Pentapetalae</taxon>
        <taxon>rosids</taxon>
        <taxon>fabids</taxon>
        <taxon>Rosales</taxon>
        <taxon>Rosaceae</taxon>
        <taxon>Amygdaloideae</taxon>
        <taxon>Amygdaleae</taxon>
        <taxon>Prunus</taxon>
    </lineage>
</organism>
<dbReference type="Gene3D" id="3.30.2410.10">
    <property type="entry name" value="Hect, E3 ligase catalytic domain"/>
    <property type="match status" value="1"/>
</dbReference>
<dbReference type="STRING" id="2094558.A0A314YWB7"/>
<dbReference type="OrthoDB" id="8068875at2759"/>
<keyword evidence="12" id="KW-1185">Reference proteome</keyword>
<sequence>MDFLPKVIPPAGWALANIICLATGAENDSVDPGGFHQDLDSVSYVRAVNILAENLLSRLENVDCVKENQNLQGEVEPMRSPPIQLYVRVGHIQGSETRQNLEHSRKLELLDIVHLYSYMLRIFSLLNPTVGSLPVLNMLSFTPGFLVNLWRALETNLFPRDCHTDPDNYDCISKISVNDKKVGAFEKKPKHANNDGVNKWVTVLHKITGKSQGNYYTNLSDNQPKPRPVDEDSSDVWDIEPVRHGPQGISRDISCMLHLFCASYSHLLLILDDIEFYEKQEPFTLDQQRKITSVLNTLVYNGFSQSIGQQDRPLMESAIRCLHLMYERDCRHQFCPPVLWLSPARKNRPPIAVAARTHEVLSANARSDDAAPVPSIGSVITTTPHVFPFEERVEMFREFIKMDKASRKMAGEIAGPGSRSVEIVVRRGHIVEDGFRQLNSLGSRLKSSIHVSFVSECGLPEAGLDYGGLSKGVWVFSQTSTSDRLLIPNSSARYLENGIQMIEFLGRVVGKALYEGILLDYSFSHVFIQKLLGRYSFLDELSTLDPELYRNLMYVKHYDGDVEELCLDFTVTEESFGKRHVIELKPDGKDITVTNKNKMQYIHAIADYKLNRQIFPFSNAFYRGLTDLISPSWLKLFNAGEFNQLLSGGNHDIDVDDLRKNTRYTGGYSDGNRTIKIFWEVMKGFEPSERCMLLKFVTSCSRAPLLGFKHLQPTFTIHKVACDIPLWAAMRGEDVERLPSASTCYNTLKLPTYKRPSTLRAKLLYAISSNAGFELS</sequence>
<dbReference type="PANTHER" id="PTHR45700:SF2">
    <property type="entry name" value="UBIQUITIN-PROTEIN LIGASE E3C"/>
    <property type="match status" value="1"/>
</dbReference>
<comment type="pathway">
    <text evidence="2">Protein modification; protein ubiquitination.</text>
</comment>
<dbReference type="EC" id="2.3.2.26" evidence="3"/>
<dbReference type="FunFam" id="3.30.2160.10:FF:000002">
    <property type="entry name" value="Putative Ubiquitin-protein ligase E3C"/>
    <property type="match status" value="1"/>
</dbReference>
<dbReference type="SUPFAM" id="SSF56204">
    <property type="entry name" value="Hect, E3 ligase catalytic domain"/>
    <property type="match status" value="1"/>
</dbReference>
<dbReference type="Gene3D" id="3.90.1750.10">
    <property type="entry name" value="Hect, E3 ligase catalytic domains"/>
    <property type="match status" value="1"/>
</dbReference>
<keyword evidence="4" id="KW-0808">Transferase</keyword>
<comment type="catalytic activity">
    <reaction evidence="1">
        <text>S-ubiquitinyl-[E2 ubiquitin-conjugating enzyme]-L-cysteine + [acceptor protein]-L-lysine = [E2 ubiquitin-conjugating enzyme]-L-cysteine + N(6)-ubiquitinyl-[acceptor protein]-L-lysine.</text>
        <dbReference type="EC" id="2.3.2.26"/>
    </reaction>
</comment>
<dbReference type="Proteomes" id="UP000250321">
    <property type="component" value="Unassembled WGS sequence"/>
</dbReference>
<dbReference type="GO" id="GO:0061630">
    <property type="term" value="F:ubiquitin protein ligase activity"/>
    <property type="evidence" value="ECO:0007669"/>
    <property type="project" value="UniProtKB-EC"/>
</dbReference>
<evidence type="ECO:0000256" key="4">
    <source>
        <dbReference type="ARBA" id="ARBA00022679"/>
    </source>
</evidence>
<evidence type="ECO:0000313" key="11">
    <source>
        <dbReference type="EMBL" id="PQQ09071.1"/>
    </source>
</evidence>
<dbReference type="Gene3D" id="3.30.2160.10">
    <property type="entry name" value="Hect, E3 ligase catalytic domain"/>
    <property type="match status" value="1"/>
</dbReference>
<evidence type="ECO:0000259" key="10">
    <source>
        <dbReference type="PROSITE" id="PS50237"/>
    </source>
</evidence>
<dbReference type="InterPro" id="IPR000569">
    <property type="entry name" value="HECT_dom"/>
</dbReference>
<evidence type="ECO:0000256" key="9">
    <source>
        <dbReference type="SAM" id="MobiDB-lite"/>
    </source>
</evidence>
<feature type="region of interest" description="Disordered" evidence="9">
    <location>
        <begin position="214"/>
        <end position="234"/>
    </location>
</feature>
<dbReference type="PROSITE" id="PS50237">
    <property type="entry name" value="HECT"/>
    <property type="match status" value="1"/>
</dbReference>
<dbReference type="CDD" id="cd00078">
    <property type="entry name" value="HECTc"/>
    <property type="match status" value="1"/>
</dbReference>
<protein>
    <recommendedName>
        <fullName evidence="3">HECT-type E3 ubiquitin transferase</fullName>
        <ecNumber evidence="3">2.3.2.26</ecNumber>
    </recommendedName>
</protein>
<evidence type="ECO:0000256" key="6">
    <source>
        <dbReference type="ARBA" id="ARBA00057703"/>
    </source>
</evidence>
<dbReference type="InterPro" id="IPR044611">
    <property type="entry name" value="E3A/B/C-like"/>
</dbReference>
<dbReference type="InterPro" id="IPR035983">
    <property type="entry name" value="Hect_E3_ubiquitin_ligase"/>
</dbReference>
<dbReference type="GO" id="GO:0000209">
    <property type="term" value="P:protein polyubiquitination"/>
    <property type="evidence" value="ECO:0007669"/>
    <property type="project" value="InterPro"/>
</dbReference>
<proteinExistence type="inferred from homology"/>
<dbReference type="PANTHER" id="PTHR45700">
    <property type="entry name" value="UBIQUITIN-PROTEIN LIGASE E3C"/>
    <property type="match status" value="1"/>
</dbReference>
<feature type="domain" description="HECT" evidence="10">
    <location>
        <begin position="445"/>
        <end position="776"/>
    </location>
</feature>
<evidence type="ECO:0000256" key="7">
    <source>
        <dbReference type="ARBA" id="ARBA00061247"/>
    </source>
</evidence>
<dbReference type="FunFam" id="3.30.2410.10:FF:000017">
    <property type="entry name" value="E3 ubiquitin-protein ligase UPL7"/>
    <property type="match status" value="1"/>
</dbReference>
<comment type="caution">
    <text evidence="11">The sequence shown here is derived from an EMBL/GenBank/DDBJ whole genome shotgun (WGS) entry which is preliminary data.</text>
</comment>
<feature type="compositionally biased region" description="Polar residues" evidence="9">
    <location>
        <begin position="214"/>
        <end position="223"/>
    </location>
</feature>
<evidence type="ECO:0000313" key="12">
    <source>
        <dbReference type="Proteomes" id="UP000250321"/>
    </source>
</evidence>
<accession>A0A314YWB7</accession>
<dbReference type="SMART" id="SM00119">
    <property type="entry name" value="HECTc"/>
    <property type="match status" value="1"/>
</dbReference>
<comment type="similarity">
    <text evidence="7">Belongs to the UPL family.</text>
</comment>
<comment type="function">
    <text evidence="6">Probable E3 ubiquitin-protein ligase which mediates ubiquitination and subsequent proteasomal degradation of target proteins.</text>
</comment>
<evidence type="ECO:0000256" key="5">
    <source>
        <dbReference type="ARBA" id="ARBA00022786"/>
    </source>
</evidence>
<keyword evidence="5 8" id="KW-0833">Ubl conjugation pathway</keyword>
<evidence type="ECO:0000256" key="3">
    <source>
        <dbReference type="ARBA" id="ARBA00012485"/>
    </source>
</evidence>
<dbReference type="AlphaFoldDB" id="A0A314YWB7"/>
<dbReference type="GO" id="GO:0006511">
    <property type="term" value="P:ubiquitin-dependent protein catabolic process"/>
    <property type="evidence" value="ECO:0007669"/>
    <property type="project" value="TreeGrafter"/>
</dbReference>
<feature type="active site" description="Glycyl thioester intermediate" evidence="8">
    <location>
        <position position="744"/>
    </location>
</feature>